<comment type="caution">
    <text evidence="8">The sequence shown here is derived from an EMBL/GenBank/DDBJ whole genome shotgun (WGS) entry which is preliminary data.</text>
</comment>
<feature type="transmembrane region" description="Helical" evidence="7">
    <location>
        <begin position="9"/>
        <end position="27"/>
    </location>
</feature>
<protein>
    <submittedName>
        <fullName evidence="8">FUSC family protein</fullName>
    </submittedName>
</protein>
<evidence type="ECO:0000313" key="8">
    <source>
        <dbReference type="EMBL" id="MCD2517220.1"/>
    </source>
</evidence>
<evidence type="ECO:0000256" key="7">
    <source>
        <dbReference type="SAM" id="Phobius"/>
    </source>
</evidence>
<dbReference type="EMBL" id="JAJNOC010000003">
    <property type="protein sequence ID" value="MCD2517220.1"/>
    <property type="molecule type" value="Genomic_DNA"/>
</dbReference>
<keyword evidence="2" id="KW-0813">Transport</keyword>
<evidence type="ECO:0000256" key="2">
    <source>
        <dbReference type="ARBA" id="ARBA00022448"/>
    </source>
</evidence>
<feature type="transmembrane region" description="Helical" evidence="7">
    <location>
        <begin position="142"/>
        <end position="166"/>
    </location>
</feature>
<name>A0ABS8Q9D6_9BURK</name>
<keyword evidence="4 7" id="KW-0812">Transmembrane</keyword>
<dbReference type="PANTHER" id="PTHR30509:SF9">
    <property type="entry name" value="MULTIDRUG RESISTANCE PROTEIN MDTO"/>
    <property type="match status" value="1"/>
</dbReference>
<keyword evidence="5 7" id="KW-1133">Transmembrane helix</keyword>
<feature type="transmembrane region" description="Helical" evidence="7">
    <location>
        <begin position="83"/>
        <end position="101"/>
    </location>
</feature>
<evidence type="ECO:0000256" key="3">
    <source>
        <dbReference type="ARBA" id="ARBA00022475"/>
    </source>
</evidence>
<keyword evidence="3" id="KW-1003">Cell membrane</keyword>
<evidence type="ECO:0000256" key="6">
    <source>
        <dbReference type="ARBA" id="ARBA00023136"/>
    </source>
</evidence>
<feature type="transmembrane region" description="Helical" evidence="7">
    <location>
        <begin position="57"/>
        <end position="77"/>
    </location>
</feature>
<keyword evidence="9" id="KW-1185">Reference proteome</keyword>
<feature type="transmembrane region" description="Helical" evidence="7">
    <location>
        <begin position="473"/>
        <end position="492"/>
    </location>
</feature>
<feature type="transmembrane region" description="Helical" evidence="7">
    <location>
        <begin position="108"/>
        <end position="126"/>
    </location>
</feature>
<dbReference type="RefSeq" id="WP_231058511.1">
    <property type="nucleotide sequence ID" value="NZ_JAJNOC010000003.1"/>
</dbReference>
<feature type="transmembrane region" description="Helical" evidence="7">
    <location>
        <begin position="390"/>
        <end position="406"/>
    </location>
</feature>
<reference evidence="8" key="1">
    <citation type="submission" date="2021-11" db="EMBL/GenBank/DDBJ databases">
        <title>The complete genome of Massilia sp sp. G4R7.</title>
        <authorList>
            <person name="Liu L."/>
            <person name="Yue J."/>
            <person name="Yuan J."/>
            <person name="Yang F."/>
            <person name="Li L."/>
        </authorList>
    </citation>
    <scope>NUCLEOTIDE SEQUENCE</scope>
    <source>
        <strain evidence="8">G4R7</strain>
    </source>
</reference>
<evidence type="ECO:0000256" key="4">
    <source>
        <dbReference type="ARBA" id="ARBA00022692"/>
    </source>
</evidence>
<comment type="subcellular location">
    <subcellularLocation>
        <location evidence="1">Cell membrane</location>
        <topology evidence="1">Multi-pass membrane protein</topology>
    </subcellularLocation>
</comment>
<gene>
    <name evidence="8" type="ORF">LQ564_12970</name>
</gene>
<dbReference type="Pfam" id="PF04632">
    <property type="entry name" value="FUSC"/>
    <property type="match status" value="1"/>
</dbReference>
<feature type="transmembrane region" description="Helical" evidence="7">
    <location>
        <begin position="498"/>
        <end position="516"/>
    </location>
</feature>
<feature type="transmembrane region" description="Helical" evidence="7">
    <location>
        <begin position="364"/>
        <end position="384"/>
    </location>
</feature>
<feature type="transmembrane region" description="Helical" evidence="7">
    <location>
        <begin position="443"/>
        <end position="461"/>
    </location>
</feature>
<dbReference type="InterPro" id="IPR006726">
    <property type="entry name" value="PHBA_efflux_AaeB/fusaric-R"/>
</dbReference>
<keyword evidence="6 7" id="KW-0472">Membrane</keyword>
<feature type="transmembrane region" description="Helical" evidence="7">
    <location>
        <begin position="418"/>
        <end position="437"/>
    </location>
</feature>
<accession>A0ABS8Q9D6</accession>
<proteinExistence type="predicted"/>
<organism evidence="8 9">
    <name type="scientific">Massilia phyllostachyos</name>
    <dbReference type="NCBI Taxonomy" id="2898585"/>
    <lineage>
        <taxon>Bacteria</taxon>
        <taxon>Pseudomonadati</taxon>
        <taxon>Pseudomonadota</taxon>
        <taxon>Betaproteobacteria</taxon>
        <taxon>Burkholderiales</taxon>
        <taxon>Oxalobacteraceae</taxon>
        <taxon>Telluria group</taxon>
        <taxon>Massilia</taxon>
    </lineage>
</organism>
<evidence type="ECO:0000313" key="9">
    <source>
        <dbReference type="Proteomes" id="UP001179361"/>
    </source>
</evidence>
<evidence type="ECO:0000256" key="1">
    <source>
        <dbReference type="ARBA" id="ARBA00004651"/>
    </source>
</evidence>
<dbReference type="Proteomes" id="UP001179361">
    <property type="component" value="Unassembled WGS sequence"/>
</dbReference>
<evidence type="ECO:0000256" key="5">
    <source>
        <dbReference type="ARBA" id="ARBA00022989"/>
    </source>
</evidence>
<sequence>MRLASRSEMLFSIKSFAAAMLSIYVSMRIGLPRPFWAMMTAYIVSAPFAGPTRSKGMYRAGGTVLGAIAVVFLVPRLANSPELLSLALALWIGGCLYFSLLDRTPRSYVLMLAGYTAGLIGFPAVGEPGAIFDIALARVEEIVLGMSCATLVHTLVLPQSFAPVLLARLDGAARDAGAWIRDALKIGGDANSAGERRKLAGDITELRLMSTHLPFDTSHLRWTEGAVNALQERLAQFVPIVSGIEDRLAALRQQDAAAVSARWAALLADVTALTDTPKDTPLAVQGAALHARIDALAPQGSRELDWCGLLELNLAARLHMLVDLVLETRLLRRHIDAGVHGRLPEAVRHLPGVAASSLHQDRGMALLSAFAAVSAVLACCAFWILSGWPAGAAAPMMAAVLCCFFAGQDDPAPFIQGFLAYTVYSIPVAALYLLAILPAVHGFESLVLACAPTFLVLGVLVARPATFGRAMPFLFGICGALAMIDTHSADIVSFTNGMLAQIMGLAAAALFTRVLRSVGAGWTARRLLKAGWQELARLGSGERVTSLAEFSARMVDRVGLLTPRLALAGARADLQAVDALRDLRVGLNMTMLQSVRPAIGRADAAVATLMTQLARRFARLPALAPDAEAQLLEALDNALRAVCRGAADAARREALAALTGMRRDLFPGAPAYVPAHLPNLSKEIR</sequence>
<dbReference type="PANTHER" id="PTHR30509">
    <property type="entry name" value="P-HYDROXYBENZOIC ACID EFFLUX PUMP SUBUNIT-RELATED"/>
    <property type="match status" value="1"/>
</dbReference>